<dbReference type="PROSITE" id="PS50878">
    <property type="entry name" value="RT_POL"/>
    <property type="match status" value="1"/>
</dbReference>
<evidence type="ECO:0000313" key="4">
    <source>
        <dbReference type="Proteomes" id="UP000186817"/>
    </source>
</evidence>
<evidence type="ECO:0000313" key="3">
    <source>
        <dbReference type="EMBL" id="OLP95289.1"/>
    </source>
</evidence>
<feature type="transmembrane region" description="Helical" evidence="1">
    <location>
        <begin position="249"/>
        <end position="273"/>
    </location>
</feature>
<feature type="domain" description="Reverse transcriptase" evidence="2">
    <location>
        <begin position="1"/>
        <end position="152"/>
    </location>
</feature>
<evidence type="ECO:0000259" key="2">
    <source>
        <dbReference type="PROSITE" id="PS50878"/>
    </source>
</evidence>
<gene>
    <name evidence="3" type="ORF">AK812_SmicGene22607</name>
</gene>
<reference evidence="3 4" key="1">
    <citation type="submission" date="2016-02" db="EMBL/GenBank/DDBJ databases">
        <title>Genome analysis of coral dinoflagellate symbionts highlights evolutionary adaptations to a symbiotic lifestyle.</title>
        <authorList>
            <person name="Aranda M."/>
            <person name="Li Y."/>
            <person name="Liew Y.J."/>
            <person name="Baumgarten S."/>
            <person name="Simakov O."/>
            <person name="Wilson M."/>
            <person name="Piel J."/>
            <person name="Ashoor H."/>
            <person name="Bougouffa S."/>
            <person name="Bajic V.B."/>
            <person name="Ryu T."/>
            <person name="Ravasi T."/>
            <person name="Bayer T."/>
            <person name="Micklem G."/>
            <person name="Kim H."/>
            <person name="Bhak J."/>
            <person name="Lajeunesse T.C."/>
            <person name="Voolstra C.R."/>
        </authorList>
    </citation>
    <scope>NUCLEOTIDE SEQUENCE [LARGE SCALE GENOMIC DNA]</scope>
    <source>
        <strain evidence="3 4">CCMP2467</strain>
    </source>
</reference>
<keyword evidence="1" id="KW-0812">Transmembrane</keyword>
<feature type="transmembrane region" description="Helical" evidence="1">
    <location>
        <begin position="222"/>
        <end position="243"/>
    </location>
</feature>
<evidence type="ECO:0000256" key="1">
    <source>
        <dbReference type="SAM" id="Phobius"/>
    </source>
</evidence>
<feature type="transmembrane region" description="Helical" evidence="1">
    <location>
        <begin position="146"/>
        <end position="164"/>
    </location>
</feature>
<keyword evidence="4" id="KW-1185">Reference proteome</keyword>
<sequence length="385" mass="42145">MQAPNRFGISRKAESAVASLYSMPVFLVQGFDMTTTQGTVAAGIRQGCPRSPYLFIIVLSVILSDMDHNLRTQGAPCNTWSEGRPIYDVEYADDILLLALTTMQMHIFLSAFEQGAAEYGMSLNSTKMELLVKKPGDQQQRGVQRWYTGFLLSLVAMQTGALSFVQKSSEQEEAVWLVAALPIALTLGATLRLMQLLAKKQLAHAFLDRGIVPTDLPHSGSFLDGCLVLAVLAYLLLVVFLVSVDVATLLVALTALGLGLFSRALGGSAWMLLKAVSTAREMEQCISATYMTIYACSAGELTELTPASSIHSLSFAPWQTYYEVITDVSFQQMALMASVQPSMTRSMSMQIPIQENHSAVVVEIQLAQRQVPRVASNYTYESREV</sequence>
<dbReference type="EMBL" id="LSRX01000509">
    <property type="protein sequence ID" value="OLP95289.1"/>
    <property type="molecule type" value="Genomic_DNA"/>
</dbReference>
<dbReference type="Pfam" id="PF00078">
    <property type="entry name" value="RVT_1"/>
    <property type="match status" value="1"/>
</dbReference>
<dbReference type="InterPro" id="IPR000477">
    <property type="entry name" value="RT_dom"/>
</dbReference>
<dbReference type="OrthoDB" id="475903at2759"/>
<keyword evidence="1" id="KW-0472">Membrane</keyword>
<feature type="transmembrane region" description="Helical" evidence="1">
    <location>
        <begin position="176"/>
        <end position="194"/>
    </location>
</feature>
<comment type="caution">
    <text evidence="3">The sequence shown here is derived from an EMBL/GenBank/DDBJ whole genome shotgun (WGS) entry which is preliminary data.</text>
</comment>
<dbReference type="Proteomes" id="UP000186817">
    <property type="component" value="Unassembled WGS sequence"/>
</dbReference>
<name>A0A1Q9DJE3_SYMMI</name>
<dbReference type="AlphaFoldDB" id="A0A1Q9DJE3"/>
<keyword evidence="1" id="KW-1133">Transmembrane helix</keyword>
<proteinExistence type="predicted"/>
<organism evidence="3 4">
    <name type="scientific">Symbiodinium microadriaticum</name>
    <name type="common">Dinoflagellate</name>
    <name type="synonym">Zooxanthella microadriatica</name>
    <dbReference type="NCBI Taxonomy" id="2951"/>
    <lineage>
        <taxon>Eukaryota</taxon>
        <taxon>Sar</taxon>
        <taxon>Alveolata</taxon>
        <taxon>Dinophyceae</taxon>
        <taxon>Suessiales</taxon>
        <taxon>Symbiodiniaceae</taxon>
        <taxon>Symbiodinium</taxon>
    </lineage>
</organism>
<accession>A0A1Q9DJE3</accession>
<protein>
    <recommendedName>
        <fullName evidence="2">Reverse transcriptase domain-containing protein</fullName>
    </recommendedName>
</protein>